<evidence type="ECO:0008006" key="3">
    <source>
        <dbReference type="Google" id="ProtNLM"/>
    </source>
</evidence>
<accession>A0ABP6WIB6</accession>
<organism evidence="1 2">
    <name type="scientific">Nonomuraea rosea</name>
    <dbReference type="NCBI Taxonomy" id="638574"/>
    <lineage>
        <taxon>Bacteria</taxon>
        <taxon>Bacillati</taxon>
        <taxon>Actinomycetota</taxon>
        <taxon>Actinomycetes</taxon>
        <taxon>Streptosporangiales</taxon>
        <taxon>Streptosporangiaceae</taxon>
        <taxon>Nonomuraea</taxon>
    </lineage>
</organism>
<sequence length="98" mass="11085">MTEFIEVRTTIEGHEKAAELAHGILRAGLATSIDLSEVAQPAARHDMTTWQLTLITTERQAPILEQHIRDIGESIPISRQPVNHDIDHYPDWLINDQP</sequence>
<keyword evidence="2" id="KW-1185">Reference proteome</keyword>
<protein>
    <recommendedName>
        <fullName evidence="3">Divalent-cation tolerance protein CutA</fullName>
    </recommendedName>
</protein>
<dbReference type="Proteomes" id="UP001500630">
    <property type="component" value="Unassembled WGS sequence"/>
</dbReference>
<dbReference type="RefSeq" id="WP_345562912.1">
    <property type="nucleotide sequence ID" value="NZ_BAABDQ010000006.1"/>
</dbReference>
<proteinExistence type="predicted"/>
<gene>
    <name evidence="1" type="ORF">GCM10022419_034910</name>
</gene>
<dbReference type="EMBL" id="BAABDQ010000006">
    <property type="protein sequence ID" value="GAA3551624.1"/>
    <property type="molecule type" value="Genomic_DNA"/>
</dbReference>
<comment type="caution">
    <text evidence="1">The sequence shown here is derived from an EMBL/GenBank/DDBJ whole genome shotgun (WGS) entry which is preliminary data.</text>
</comment>
<reference evidence="2" key="1">
    <citation type="journal article" date="2019" name="Int. J. Syst. Evol. Microbiol.">
        <title>The Global Catalogue of Microorganisms (GCM) 10K type strain sequencing project: providing services to taxonomists for standard genome sequencing and annotation.</title>
        <authorList>
            <consortium name="The Broad Institute Genomics Platform"/>
            <consortium name="The Broad Institute Genome Sequencing Center for Infectious Disease"/>
            <person name="Wu L."/>
            <person name="Ma J."/>
        </authorList>
    </citation>
    <scope>NUCLEOTIDE SEQUENCE [LARGE SCALE GENOMIC DNA]</scope>
    <source>
        <strain evidence="2">JCM 17326</strain>
    </source>
</reference>
<name>A0ABP6WIB6_9ACTN</name>
<evidence type="ECO:0000313" key="2">
    <source>
        <dbReference type="Proteomes" id="UP001500630"/>
    </source>
</evidence>
<evidence type="ECO:0000313" key="1">
    <source>
        <dbReference type="EMBL" id="GAA3551624.1"/>
    </source>
</evidence>